<sequence>MRRSRLSRSRLMGHQGIVRRFLYHRGPQQVNVPPLTYSSGLASSSNDAPPRNLRRRRQEASIAYSEEALEALETVGSAMTELINRLNTPSDESDGVRTIIGEWTPERRKRFLLRVRRIVTEKEKDRFRRDFGYEA</sequence>
<evidence type="ECO:0000313" key="2">
    <source>
        <dbReference type="EnsemblMetazoa" id="ACUA003964-PA"/>
    </source>
</evidence>
<protein>
    <submittedName>
        <fullName evidence="2">Uncharacterized protein</fullName>
    </submittedName>
</protein>
<organism evidence="2 3">
    <name type="scientific">Anopheles culicifacies</name>
    <dbReference type="NCBI Taxonomy" id="139723"/>
    <lineage>
        <taxon>Eukaryota</taxon>
        <taxon>Metazoa</taxon>
        <taxon>Ecdysozoa</taxon>
        <taxon>Arthropoda</taxon>
        <taxon>Hexapoda</taxon>
        <taxon>Insecta</taxon>
        <taxon>Pterygota</taxon>
        <taxon>Neoptera</taxon>
        <taxon>Endopterygota</taxon>
        <taxon>Diptera</taxon>
        <taxon>Nematocera</taxon>
        <taxon>Culicoidea</taxon>
        <taxon>Culicidae</taxon>
        <taxon>Anophelinae</taxon>
        <taxon>Anopheles</taxon>
        <taxon>culicifacies species complex</taxon>
    </lineage>
</organism>
<dbReference type="VEuPathDB" id="VectorBase:ACUA003964"/>
<proteinExistence type="predicted"/>
<dbReference type="Proteomes" id="UP000075883">
    <property type="component" value="Unassembled WGS sequence"/>
</dbReference>
<keyword evidence="3" id="KW-1185">Reference proteome</keyword>
<dbReference type="AlphaFoldDB" id="A0A182LWZ5"/>
<evidence type="ECO:0000256" key="1">
    <source>
        <dbReference type="SAM" id="MobiDB-lite"/>
    </source>
</evidence>
<reference evidence="2" key="2">
    <citation type="submission" date="2020-05" db="UniProtKB">
        <authorList>
            <consortium name="EnsemblMetazoa"/>
        </authorList>
    </citation>
    <scope>IDENTIFICATION</scope>
    <source>
        <strain evidence="2">A-37</strain>
    </source>
</reference>
<accession>A0A182LWZ5</accession>
<reference evidence="3" key="1">
    <citation type="submission" date="2013-09" db="EMBL/GenBank/DDBJ databases">
        <title>The Genome Sequence of Anopheles culicifacies species A.</title>
        <authorList>
            <consortium name="The Broad Institute Genomics Platform"/>
            <person name="Neafsey D.E."/>
            <person name="Besansky N."/>
            <person name="Howell P."/>
            <person name="Walton C."/>
            <person name="Young S.K."/>
            <person name="Zeng Q."/>
            <person name="Gargeya S."/>
            <person name="Fitzgerald M."/>
            <person name="Haas B."/>
            <person name="Abouelleil A."/>
            <person name="Allen A.W."/>
            <person name="Alvarado L."/>
            <person name="Arachchi H.M."/>
            <person name="Berlin A.M."/>
            <person name="Chapman S.B."/>
            <person name="Gainer-Dewar J."/>
            <person name="Goldberg J."/>
            <person name="Griggs A."/>
            <person name="Gujja S."/>
            <person name="Hansen M."/>
            <person name="Howarth C."/>
            <person name="Imamovic A."/>
            <person name="Ireland A."/>
            <person name="Larimer J."/>
            <person name="McCowan C."/>
            <person name="Murphy C."/>
            <person name="Pearson M."/>
            <person name="Poon T.W."/>
            <person name="Priest M."/>
            <person name="Roberts A."/>
            <person name="Saif S."/>
            <person name="Shea T."/>
            <person name="Sisk P."/>
            <person name="Sykes S."/>
            <person name="Wortman J."/>
            <person name="Nusbaum C."/>
            <person name="Birren B."/>
        </authorList>
    </citation>
    <scope>NUCLEOTIDE SEQUENCE [LARGE SCALE GENOMIC DNA]</scope>
    <source>
        <strain evidence="3">A-37</strain>
    </source>
</reference>
<dbReference type="EnsemblMetazoa" id="ACUA003964-RA">
    <property type="protein sequence ID" value="ACUA003964-PA"/>
    <property type="gene ID" value="ACUA003964"/>
</dbReference>
<evidence type="ECO:0000313" key="3">
    <source>
        <dbReference type="Proteomes" id="UP000075883"/>
    </source>
</evidence>
<feature type="region of interest" description="Disordered" evidence="1">
    <location>
        <begin position="33"/>
        <end position="57"/>
    </location>
</feature>
<name>A0A182LWZ5_9DIPT</name>
<feature type="compositionally biased region" description="Polar residues" evidence="1">
    <location>
        <begin position="33"/>
        <end position="47"/>
    </location>
</feature>
<dbReference type="EMBL" id="AXCM01019568">
    <property type="status" value="NOT_ANNOTATED_CDS"/>
    <property type="molecule type" value="Genomic_DNA"/>
</dbReference>